<dbReference type="SUPFAM" id="SSF52540">
    <property type="entry name" value="P-loop containing nucleoside triphosphate hydrolases"/>
    <property type="match status" value="1"/>
</dbReference>
<gene>
    <name evidence="2" type="ORF">LB941_08965</name>
</gene>
<proteinExistence type="predicted"/>
<dbReference type="EMBL" id="JAIULA010000018">
    <property type="protein sequence ID" value="MCP0887466.1"/>
    <property type="molecule type" value="Genomic_DNA"/>
</dbReference>
<dbReference type="Proteomes" id="UP001139006">
    <property type="component" value="Unassembled WGS sequence"/>
</dbReference>
<dbReference type="AlphaFoldDB" id="A0A9X2FN30"/>
<sequence length="403" mass="46160">MTLSDSTFILPKAAELTRQQRQVKDQILEFATNHLTDEKAAVFVLNGDAGSGKSAVLSTVFNELQKASKDEESVLYKTDNHLLVNHNEMLKIYWEIAAQTEFLHKKDFQKPTPFINQMVKNKRQADIVFVDEAQLLLSQADPFNHFRAENQLEELLKLTKVLVIAVDFKQVVKLKSYWSKGMLLRHLAGHAVQTMQLKQQLRMQDQKVAEWIDSFVAGKLLPLPQTREYDLQIFPDGQPLFSWVKQHDKQSGLARVLATTDFPFRVYSKEPWYVTAGTLKLPWDRFNYQTKTWASQPQTLNEVGSIYTIQGFDLNYAGVILGPSITYDKANDCIVISSDKFEDQTAFQKRHVNDIEDIGTVHVELIRNVVNILLKRGRYGLGLYAVDTALRKRLLELADINSK</sequence>
<protein>
    <submittedName>
        <fullName evidence="2">DUF2075 domain-containing protein</fullName>
    </submittedName>
</protein>
<feature type="domain" description="Schlafen group 3-like DNA/RNA helicase" evidence="1">
    <location>
        <begin position="41"/>
        <end position="387"/>
    </location>
</feature>
<dbReference type="Pfam" id="PF09848">
    <property type="entry name" value="SLFN-g3_helicase"/>
    <property type="match status" value="1"/>
</dbReference>
<dbReference type="InterPro" id="IPR027417">
    <property type="entry name" value="P-loop_NTPase"/>
</dbReference>
<organism evidence="2 3">
    <name type="scientific">Ligilactobacillus ubinensis</name>
    <dbReference type="NCBI Taxonomy" id="2876789"/>
    <lineage>
        <taxon>Bacteria</taxon>
        <taxon>Bacillati</taxon>
        <taxon>Bacillota</taxon>
        <taxon>Bacilli</taxon>
        <taxon>Lactobacillales</taxon>
        <taxon>Lactobacillaceae</taxon>
        <taxon>Ligilactobacillus</taxon>
    </lineage>
</organism>
<evidence type="ECO:0000259" key="1">
    <source>
        <dbReference type="Pfam" id="PF09848"/>
    </source>
</evidence>
<evidence type="ECO:0000313" key="2">
    <source>
        <dbReference type="EMBL" id="MCP0887466.1"/>
    </source>
</evidence>
<dbReference type="RefSeq" id="WP_253361351.1">
    <property type="nucleotide sequence ID" value="NZ_JAIULA010000018.1"/>
</dbReference>
<comment type="caution">
    <text evidence="2">The sequence shown here is derived from an EMBL/GenBank/DDBJ whole genome shotgun (WGS) entry which is preliminary data.</text>
</comment>
<evidence type="ECO:0000313" key="3">
    <source>
        <dbReference type="Proteomes" id="UP001139006"/>
    </source>
</evidence>
<dbReference type="Gene3D" id="3.40.50.300">
    <property type="entry name" value="P-loop containing nucleotide triphosphate hydrolases"/>
    <property type="match status" value="1"/>
</dbReference>
<reference evidence="2 3" key="1">
    <citation type="journal article" date="2023" name="Int. J. Syst. Evol. Microbiol.">
        <title>Ligilactobacillus ubinensis sp. nov., a novel species isolated from the wild ferment of a durian fruit (Durio zibethinus).</title>
        <authorList>
            <person name="Heng Y.C."/>
            <person name="Menon N."/>
            <person name="Chen B."/>
            <person name="Loo B.Z.L."/>
            <person name="Wong G.W.J."/>
            <person name="Lim A.C.H."/>
            <person name="Silvaraju S."/>
            <person name="Kittelmann S."/>
        </authorList>
    </citation>
    <scope>NUCLEOTIDE SEQUENCE [LARGE SCALE GENOMIC DNA]</scope>
    <source>
        <strain evidence="2 3">WILCCON 0076</strain>
    </source>
</reference>
<keyword evidence="3" id="KW-1185">Reference proteome</keyword>
<dbReference type="InterPro" id="IPR018647">
    <property type="entry name" value="SLFN_3-like_DNA/RNA_helicase"/>
</dbReference>
<accession>A0A9X2FN30</accession>
<name>A0A9X2FN30_9LACO</name>